<dbReference type="GO" id="GO:0031430">
    <property type="term" value="C:M band"/>
    <property type="evidence" value="ECO:0007669"/>
    <property type="project" value="TreeGrafter"/>
</dbReference>
<evidence type="ECO:0000256" key="2">
    <source>
        <dbReference type="ARBA" id="ARBA00023157"/>
    </source>
</evidence>
<dbReference type="Gene3D" id="2.60.40.10">
    <property type="entry name" value="Immunoglobulins"/>
    <property type="match status" value="3"/>
</dbReference>
<feature type="compositionally biased region" description="Basic and acidic residues" evidence="3">
    <location>
        <begin position="230"/>
        <end position="247"/>
    </location>
</feature>
<evidence type="ECO:0000313" key="5">
    <source>
        <dbReference type="EMBL" id="VDL70181.1"/>
    </source>
</evidence>
<keyword evidence="6" id="KW-1185">Reference proteome</keyword>
<evidence type="ECO:0000256" key="1">
    <source>
        <dbReference type="ARBA" id="ARBA00022737"/>
    </source>
</evidence>
<feature type="compositionally biased region" description="Basic and acidic residues" evidence="3">
    <location>
        <begin position="439"/>
        <end position="461"/>
    </location>
</feature>
<dbReference type="InterPro" id="IPR003598">
    <property type="entry name" value="Ig_sub2"/>
</dbReference>
<dbReference type="InterPro" id="IPR036179">
    <property type="entry name" value="Ig-like_dom_sf"/>
</dbReference>
<dbReference type="WBParaSite" id="NBR_0000659101-mRNA-1">
    <property type="protein sequence ID" value="NBR_0000659101-mRNA-1"/>
    <property type="gene ID" value="NBR_0000659101"/>
</dbReference>
<feature type="domain" description="Ig-like" evidence="4">
    <location>
        <begin position="1"/>
        <end position="75"/>
    </location>
</feature>
<dbReference type="OMA" id="FDYRKKH"/>
<reference evidence="5 6" key="2">
    <citation type="submission" date="2018-11" db="EMBL/GenBank/DDBJ databases">
        <authorList>
            <consortium name="Pathogen Informatics"/>
        </authorList>
    </citation>
    <scope>NUCLEOTIDE SEQUENCE [LARGE SCALE GENOMIC DNA]</scope>
</reference>
<feature type="domain" description="Ig-like" evidence="4">
    <location>
        <begin position="89"/>
        <end position="182"/>
    </location>
</feature>
<evidence type="ECO:0000259" key="4">
    <source>
        <dbReference type="PROSITE" id="PS50835"/>
    </source>
</evidence>
<feature type="domain" description="Ig-like" evidence="4">
    <location>
        <begin position="341"/>
        <end position="431"/>
    </location>
</feature>
<keyword evidence="2" id="KW-1015">Disulfide bond</keyword>
<feature type="compositionally biased region" description="Polar residues" evidence="3">
    <location>
        <begin position="254"/>
        <end position="266"/>
    </location>
</feature>
<dbReference type="SUPFAM" id="SSF48726">
    <property type="entry name" value="Immunoglobulin"/>
    <property type="match status" value="3"/>
</dbReference>
<protein>
    <submittedName>
        <fullName evidence="7">Twitchin</fullName>
    </submittedName>
</protein>
<name>A0A0N4XV10_NIPBR</name>
<feature type="region of interest" description="Disordered" evidence="3">
    <location>
        <begin position="439"/>
        <end position="495"/>
    </location>
</feature>
<dbReference type="CDD" id="cd00096">
    <property type="entry name" value="Ig"/>
    <property type="match status" value="3"/>
</dbReference>
<dbReference type="InterPro" id="IPR013783">
    <property type="entry name" value="Ig-like_fold"/>
</dbReference>
<dbReference type="InterPro" id="IPR007110">
    <property type="entry name" value="Ig-like_dom"/>
</dbReference>
<sequence length="517" mass="56342">MECLLEADPPPTIAWQHAGNVISPSARVVQVLSPLEGILYKANLIIKEPNAGDGGAYKCTARNQLGESNANINLNFAGAGGDENKSKGPSFIGKPRIIPKDGGALIVMECKVKSPTPPVAKWMKDGVPLQMGGLYHAVFTDLGDQTFLCQLEIRGPSASDAGQYRCNLRNEQGETNANLALNFEEPDPNERQEKKGRRSPSEKRKDASSPRPPSRQGNGSRPGSPKKALKSREGTPKRSLKDKEGSPSKKSMRSRTSTPTQESANTLAPEDAAPQAGDSRRSSKSMDKMEVDSATSKRKPEGLPVPPSNDEKKMRRSSPAPQEQKSSASAAASKRDKFTRPPIVMEASRSQTGKQGDTVHLEVEWQCHTSTVIEWFKDGKKLSMTNGDYHSSFDGVKARLTVNNLTEDKTGLYKCHAVCEFGEGQSSAMVKMDVPDEEYTRKRSVIDEKPKATEPEKKKETSLAVPKESDDENSTSSLAPKKPRRSKSKSPSSVTKALSIWYLIAELLKIVADRPIG</sequence>
<accession>A0A0N4XV10</accession>
<dbReference type="PROSITE" id="PS50835">
    <property type="entry name" value="IG_LIKE"/>
    <property type="match status" value="3"/>
</dbReference>
<dbReference type="Pfam" id="PF07679">
    <property type="entry name" value="I-set"/>
    <property type="match status" value="3"/>
</dbReference>
<evidence type="ECO:0000313" key="6">
    <source>
        <dbReference type="Proteomes" id="UP000271162"/>
    </source>
</evidence>
<dbReference type="SMART" id="SM00409">
    <property type="entry name" value="IG"/>
    <property type="match status" value="2"/>
</dbReference>
<evidence type="ECO:0000313" key="7">
    <source>
        <dbReference type="WBParaSite" id="NBR_0000659101-mRNA-1"/>
    </source>
</evidence>
<evidence type="ECO:0000256" key="3">
    <source>
        <dbReference type="SAM" id="MobiDB-lite"/>
    </source>
</evidence>
<feature type="compositionally biased region" description="Low complexity" evidence="3">
    <location>
        <begin position="317"/>
        <end position="332"/>
    </location>
</feature>
<dbReference type="EMBL" id="UYSL01019813">
    <property type="protein sequence ID" value="VDL70181.1"/>
    <property type="molecule type" value="Genomic_DNA"/>
</dbReference>
<dbReference type="AlphaFoldDB" id="A0A0N4XV10"/>
<proteinExistence type="predicted"/>
<reference evidence="7" key="1">
    <citation type="submission" date="2017-02" db="UniProtKB">
        <authorList>
            <consortium name="WormBaseParasite"/>
        </authorList>
    </citation>
    <scope>IDENTIFICATION</scope>
</reference>
<dbReference type="InterPro" id="IPR013098">
    <property type="entry name" value="Ig_I-set"/>
</dbReference>
<dbReference type="InterPro" id="IPR050964">
    <property type="entry name" value="Striated_Muscle_Regulatory"/>
</dbReference>
<feature type="compositionally biased region" description="Basic and acidic residues" evidence="3">
    <location>
        <begin position="278"/>
        <end position="291"/>
    </location>
</feature>
<feature type="compositionally biased region" description="Basic and acidic residues" evidence="3">
    <location>
        <begin position="188"/>
        <end position="208"/>
    </location>
</feature>
<dbReference type="InterPro" id="IPR003599">
    <property type="entry name" value="Ig_sub"/>
</dbReference>
<dbReference type="SMART" id="SM00408">
    <property type="entry name" value="IGc2"/>
    <property type="match status" value="3"/>
</dbReference>
<dbReference type="GO" id="GO:0045214">
    <property type="term" value="P:sarcomere organization"/>
    <property type="evidence" value="ECO:0007669"/>
    <property type="project" value="TreeGrafter"/>
</dbReference>
<feature type="region of interest" description="Disordered" evidence="3">
    <location>
        <begin position="177"/>
        <end position="355"/>
    </location>
</feature>
<dbReference type="PANTHER" id="PTHR13817:SF73">
    <property type="entry name" value="FIBRONECTIN TYPE-III DOMAIN-CONTAINING PROTEIN"/>
    <property type="match status" value="1"/>
</dbReference>
<organism evidence="7">
    <name type="scientific">Nippostrongylus brasiliensis</name>
    <name type="common">Rat hookworm</name>
    <dbReference type="NCBI Taxonomy" id="27835"/>
    <lineage>
        <taxon>Eukaryota</taxon>
        <taxon>Metazoa</taxon>
        <taxon>Ecdysozoa</taxon>
        <taxon>Nematoda</taxon>
        <taxon>Chromadorea</taxon>
        <taxon>Rhabditida</taxon>
        <taxon>Rhabditina</taxon>
        <taxon>Rhabditomorpha</taxon>
        <taxon>Strongyloidea</taxon>
        <taxon>Heligmosomidae</taxon>
        <taxon>Nippostrongylus</taxon>
    </lineage>
</organism>
<dbReference type="PANTHER" id="PTHR13817">
    <property type="entry name" value="TITIN"/>
    <property type="match status" value="1"/>
</dbReference>
<gene>
    <name evidence="5" type="ORF">NBR_LOCUS6592</name>
</gene>
<keyword evidence="1" id="KW-0677">Repeat</keyword>
<dbReference type="STRING" id="27835.A0A0N4XV10"/>
<dbReference type="Proteomes" id="UP000271162">
    <property type="component" value="Unassembled WGS sequence"/>
</dbReference>